<feature type="compositionally biased region" description="Polar residues" evidence="1">
    <location>
        <begin position="291"/>
        <end position="315"/>
    </location>
</feature>
<feature type="region of interest" description="Disordered" evidence="1">
    <location>
        <begin position="276"/>
        <end position="363"/>
    </location>
</feature>
<accession>A0AAE0L562</accession>
<feature type="region of interest" description="Disordered" evidence="1">
    <location>
        <begin position="148"/>
        <end position="221"/>
    </location>
</feature>
<keyword evidence="3" id="KW-1185">Reference proteome</keyword>
<feature type="compositionally biased region" description="Basic and acidic residues" evidence="1">
    <location>
        <begin position="316"/>
        <end position="332"/>
    </location>
</feature>
<feature type="compositionally biased region" description="Basic and acidic residues" evidence="1">
    <location>
        <begin position="276"/>
        <end position="290"/>
    </location>
</feature>
<feature type="compositionally biased region" description="Basic and acidic residues" evidence="1">
    <location>
        <begin position="353"/>
        <end position="363"/>
    </location>
</feature>
<gene>
    <name evidence="2" type="ORF">CYMTET_19479</name>
</gene>
<protein>
    <submittedName>
        <fullName evidence="2">Uncharacterized protein</fullName>
    </submittedName>
</protein>
<proteinExistence type="predicted"/>
<comment type="caution">
    <text evidence="2">The sequence shown here is derived from an EMBL/GenBank/DDBJ whole genome shotgun (WGS) entry which is preliminary data.</text>
</comment>
<sequence length="521" mass="57783">MLENAEMAAQLVETNAETKTIDCKQAELQQYELMVHGPWMKTRNKYSPFPLHTSVGEWTLGNVVPDTGKRDLDNDQLAITVSAGHVLELHSPECQHHTMTRAIHHTDYEACIEPPETQYASARAAPGLAPVRALKAFLGSRRHIDILSEGLPPEEHRNGMGGSGKGGNHSRSDKRPQLSQNASQQAAVLDGSAVPSGLSSGHPVLESYKGGENEMERPTSGLNTVVKVNLANGRAQITRPPPLYHARFQRSKQASKSSLMAIAMGSFAYADYSLRPQEHSTGESGPEMRRFSTTPLETNPGILSTNSAPRSPSRPSQEKKAMTKKVSNDDQSPRLSAFTADVRRKQKRPQRPHSSESEKAVDEKSMWWEALAKDHEKEWVQASILDRAFGDVTGRCTLDPMHDAREESTTRIPKRQPEDLIQGETGALHRRARTRQQLQALDPLDTKPPSPVDPWRMRKLHVKLKVIGILARMLQEKQDLNSSKQLCGLLNTTLVRMQLCIPIQELRGMVDPASPPRVKAA</sequence>
<name>A0AAE0L562_9CHLO</name>
<evidence type="ECO:0000256" key="1">
    <source>
        <dbReference type="SAM" id="MobiDB-lite"/>
    </source>
</evidence>
<evidence type="ECO:0000313" key="3">
    <source>
        <dbReference type="Proteomes" id="UP001190700"/>
    </source>
</evidence>
<feature type="compositionally biased region" description="Polar residues" evidence="1">
    <location>
        <begin position="177"/>
        <end position="186"/>
    </location>
</feature>
<dbReference type="EMBL" id="LGRX02009094">
    <property type="protein sequence ID" value="KAK3272209.1"/>
    <property type="molecule type" value="Genomic_DNA"/>
</dbReference>
<organism evidence="2 3">
    <name type="scientific">Cymbomonas tetramitiformis</name>
    <dbReference type="NCBI Taxonomy" id="36881"/>
    <lineage>
        <taxon>Eukaryota</taxon>
        <taxon>Viridiplantae</taxon>
        <taxon>Chlorophyta</taxon>
        <taxon>Pyramimonadophyceae</taxon>
        <taxon>Pyramimonadales</taxon>
        <taxon>Pyramimonadaceae</taxon>
        <taxon>Cymbomonas</taxon>
    </lineage>
</organism>
<reference evidence="2 3" key="1">
    <citation type="journal article" date="2015" name="Genome Biol. Evol.">
        <title>Comparative Genomics of a Bacterivorous Green Alga Reveals Evolutionary Causalities and Consequences of Phago-Mixotrophic Mode of Nutrition.</title>
        <authorList>
            <person name="Burns J.A."/>
            <person name="Paasch A."/>
            <person name="Narechania A."/>
            <person name="Kim E."/>
        </authorList>
    </citation>
    <scope>NUCLEOTIDE SEQUENCE [LARGE SCALE GENOMIC DNA]</scope>
    <source>
        <strain evidence="2 3">PLY_AMNH</strain>
    </source>
</reference>
<dbReference type="Proteomes" id="UP001190700">
    <property type="component" value="Unassembled WGS sequence"/>
</dbReference>
<dbReference type="AlphaFoldDB" id="A0AAE0L562"/>
<evidence type="ECO:0000313" key="2">
    <source>
        <dbReference type="EMBL" id="KAK3272209.1"/>
    </source>
</evidence>